<organism evidence="1 2">
    <name type="scientific">Aphis glycines</name>
    <name type="common">Soybean aphid</name>
    <dbReference type="NCBI Taxonomy" id="307491"/>
    <lineage>
        <taxon>Eukaryota</taxon>
        <taxon>Metazoa</taxon>
        <taxon>Ecdysozoa</taxon>
        <taxon>Arthropoda</taxon>
        <taxon>Hexapoda</taxon>
        <taxon>Insecta</taxon>
        <taxon>Pterygota</taxon>
        <taxon>Neoptera</taxon>
        <taxon>Paraneoptera</taxon>
        <taxon>Hemiptera</taxon>
        <taxon>Sternorrhyncha</taxon>
        <taxon>Aphidomorpha</taxon>
        <taxon>Aphidoidea</taxon>
        <taxon>Aphididae</taxon>
        <taxon>Aphidini</taxon>
        <taxon>Aphis</taxon>
        <taxon>Aphis</taxon>
    </lineage>
</organism>
<reference evidence="1 2" key="1">
    <citation type="submission" date="2019-08" db="EMBL/GenBank/DDBJ databases">
        <title>The genome of the soybean aphid Biotype 1, its phylome, world population structure and adaptation to the North American continent.</title>
        <authorList>
            <person name="Giordano R."/>
            <person name="Donthu R.K."/>
            <person name="Hernandez A.G."/>
            <person name="Wright C.L."/>
            <person name="Zimin A.V."/>
        </authorList>
    </citation>
    <scope>NUCLEOTIDE SEQUENCE [LARGE SCALE GENOMIC DNA]</scope>
    <source>
        <tissue evidence="1">Whole aphids</tissue>
    </source>
</reference>
<accession>A0A6G0SWS3</accession>
<dbReference type="AlphaFoldDB" id="A0A6G0SWS3"/>
<dbReference type="Proteomes" id="UP000475862">
    <property type="component" value="Unassembled WGS sequence"/>
</dbReference>
<proteinExistence type="predicted"/>
<name>A0A6G0SWS3_APHGL</name>
<gene>
    <name evidence="1" type="ORF">AGLY_016895</name>
</gene>
<evidence type="ECO:0000313" key="2">
    <source>
        <dbReference type="Proteomes" id="UP000475862"/>
    </source>
</evidence>
<protein>
    <submittedName>
        <fullName evidence="1">Uncharacterized protein</fullName>
    </submittedName>
</protein>
<keyword evidence="2" id="KW-1185">Reference proteome</keyword>
<comment type="caution">
    <text evidence="1">The sequence shown here is derived from an EMBL/GenBank/DDBJ whole genome shotgun (WGS) entry which is preliminary data.</text>
</comment>
<sequence length="214" mass="24285">MQRNKYIIGVLEEAHQSFLASSAAVSIGEMLQNKMTGEMPIYDCDALNEGTSDMIEIDVSINKEIIDDHIIVMPDDIFDMQHATDNLEEPKTSGVTKTWNNNCESRIIETVDVEEPSTSGVARDWIHYTPADLKSRSALTGNTSDGQMSKKHKGYQDKISQWVSTRASLSDQQQKAFIDHHQLKMDQLREKHAVELKMIVEKHKIEIQNLKLTN</sequence>
<dbReference type="OrthoDB" id="10458423at2759"/>
<evidence type="ECO:0000313" key="1">
    <source>
        <dbReference type="EMBL" id="KAE9522712.1"/>
    </source>
</evidence>
<dbReference type="EMBL" id="VYZN01000745">
    <property type="protein sequence ID" value="KAE9522712.1"/>
    <property type="molecule type" value="Genomic_DNA"/>
</dbReference>